<feature type="region of interest" description="Disordered" evidence="1">
    <location>
        <begin position="355"/>
        <end position="378"/>
    </location>
</feature>
<keyword evidence="2" id="KW-1185">Reference proteome</keyword>
<dbReference type="RefSeq" id="XP_038973173.1">
    <property type="nucleotide sequence ID" value="XM_039117245.1"/>
</dbReference>
<organism evidence="2 3">
    <name type="scientific">Phoenix dactylifera</name>
    <name type="common">Date palm</name>
    <dbReference type="NCBI Taxonomy" id="42345"/>
    <lineage>
        <taxon>Eukaryota</taxon>
        <taxon>Viridiplantae</taxon>
        <taxon>Streptophyta</taxon>
        <taxon>Embryophyta</taxon>
        <taxon>Tracheophyta</taxon>
        <taxon>Spermatophyta</taxon>
        <taxon>Magnoliopsida</taxon>
        <taxon>Liliopsida</taxon>
        <taxon>Arecaceae</taxon>
        <taxon>Coryphoideae</taxon>
        <taxon>Phoeniceae</taxon>
        <taxon>Phoenix</taxon>
    </lineage>
</organism>
<sequence length="574" mass="62975">MGSEPAIVEISSDDEEDLSMDELDSFNWVADMLDRTDGRLEEVDDVVVVDEFSSAPPAKQKKNSESLRPGMVAAGDESDDDCLMLDSDPNNPVSVVDKGDGGDGSDDLLIVGEKGQLACRDFPHPRHLCANFPFSTTSHEKHCNLCHCYVCDSPAPCIYWGNGSASTDHCHSTDKDGRWKSLRQSSKQKNLTTSQPQKLPDRTLSMMPSFQNSAPLRCSNMSSLPIPTSRSIPLRPCSAARCATPDPPNQRHQQNTAPLSYSGQRLGHHPSKSHPLNPRAKCIQRQIHVSRSITAQLEYSRSRFKRVRTARANRFQRNVPQRSHFTILSSQRSHCPPVTSQRSQCSRVTSQKSQCLPVTPPQRSNSAPVTSQISQCPSVTSVDDNVNQMYRTAPQRSQHVPAISQCPPMTPVNDNMKSWLDILASVASELGVSDGNSRDAVPAVQEPVLVSSQPLPFSQFVSETSASQDVDLYGRSAPEVTNMNSLEFDCRWLNPAAQSIQENDQEVDPQLTNVRPSDSLVSGSKQDPGETPLGSFLASLEEIAETAKEPGQPELDPVTLLYDFEATWSGLAPV</sequence>
<dbReference type="InterPro" id="IPR053234">
    <property type="entry name" value="RPM1_Interactor"/>
</dbReference>
<evidence type="ECO:0000313" key="2">
    <source>
        <dbReference type="Proteomes" id="UP000228380"/>
    </source>
</evidence>
<dbReference type="Proteomes" id="UP000228380">
    <property type="component" value="Chromosome 2"/>
</dbReference>
<dbReference type="GeneID" id="103715432"/>
<accession>A0A8B8ZNV5</accession>
<proteinExistence type="predicted"/>
<dbReference type="KEGG" id="pda:103715432"/>
<feature type="region of interest" description="Disordered" evidence="1">
    <location>
        <begin position="182"/>
        <end position="206"/>
    </location>
</feature>
<feature type="region of interest" description="Disordered" evidence="1">
    <location>
        <begin position="501"/>
        <end position="533"/>
    </location>
</feature>
<dbReference type="AlphaFoldDB" id="A0A8B8ZNV5"/>
<evidence type="ECO:0000313" key="3">
    <source>
        <dbReference type="RefSeq" id="XP_038973173.1"/>
    </source>
</evidence>
<dbReference type="PANTHER" id="PTHR33443:SF35">
    <property type="entry name" value="VQ DOMAIN-CONTAINING PROTEIN"/>
    <property type="match status" value="1"/>
</dbReference>
<dbReference type="PANTHER" id="PTHR33443">
    <property type="entry name" value="ZGC:112980"/>
    <property type="match status" value="1"/>
</dbReference>
<feature type="compositionally biased region" description="Polar residues" evidence="1">
    <location>
        <begin position="250"/>
        <end position="263"/>
    </location>
</feature>
<feature type="region of interest" description="Disordered" evidence="1">
    <location>
        <begin position="241"/>
        <end position="277"/>
    </location>
</feature>
<feature type="compositionally biased region" description="Polar residues" evidence="1">
    <location>
        <begin position="182"/>
        <end position="197"/>
    </location>
</feature>
<gene>
    <name evidence="3" type="primary">LOC103715432</name>
</gene>
<dbReference type="OrthoDB" id="266020at2759"/>
<feature type="region of interest" description="Disordered" evidence="1">
    <location>
        <begin position="53"/>
        <end position="73"/>
    </location>
</feature>
<protein>
    <submittedName>
        <fullName evidence="3">Uncharacterized protein LOC103715432</fullName>
    </submittedName>
</protein>
<evidence type="ECO:0000256" key="1">
    <source>
        <dbReference type="SAM" id="MobiDB-lite"/>
    </source>
</evidence>
<feature type="compositionally biased region" description="Polar residues" evidence="1">
    <location>
        <begin position="510"/>
        <end position="525"/>
    </location>
</feature>
<reference evidence="3" key="2">
    <citation type="submission" date="2025-08" db="UniProtKB">
        <authorList>
            <consortium name="RefSeq"/>
        </authorList>
    </citation>
    <scope>IDENTIFICATION</scope>
    <source>
        <tissue evidence="3">Young leaves</tissue>
    </source>
</reference>
<name>A0A8B8ZNV5_PHODC</name>
<reference evidence="2" key="1">
    <citation type="journal article" date="2019" name="Nat. Commun.">
        <title>Genome-wide association mapping of date palm fruit traits.</title>
        <authorList>
            <person name="Hazzouri K.M."/>
            <person name="Gros-Balthazard M."/>
            <person name="Flowers J.M."/>
            <person name="Copetti D."/>
            <person name="Lemansour A."/>
            <person name="Lebrun M."/>
            <person name="Masmoudi K."/>
            <person name="Ferrand S."/>
            <person name="Dhar M.I."/>
            <person name="Fresquez Z.A."/>
            <person name="Rosas U."/>
            <person name="Zhang J."/>
            <person name="Talag J."/>
            <person name="Lee S."/>
            <person name="Kudrna D."/>
            <person name="Powell R.F."/>
            <person name="Leitch I.J."/>
            <person name="Krueger R.R."/>
            <person name="Wing R.A."/>
            <person name="Amiri K.M.A."/>
            <person name="Purugganan M.D."/>
        </authorList>
    </citation>
    <scope>NUCLEOTIDE SEQUENCE [LARGE SCALE GENOMIC DNA]</scope>
    <source>
        <strain evidence="2">cv. Khalas</strain>
    </source>
</reference>